<dbReference type="EMBL" id="CP092624">
    <property type="protein sequence ID" value="UMM37089.1"/>
    <property type="molecule type" value="Genomic_DNA"/>
</dbReference>
<dbReference type="Proteomes" id="UP000827892">
    <property type="component" value="Chromosome V"/>
</dbReference>
<name>A0AAE9D3S6_CAEBR</name>
<organism evidence="2 4">
    <name type="scientific">Caenorhabditis briggsae</name>
    <dbReference type="NCBI Taxonomy" id="6238"/>
    <lineage>
        <taxon>Eukaryota</taxon>
        <taxon>Metazoa</taxon>
        <taxon>Ecdysozoa</taxon>
        <taxon>Nematoda</taxon>
        <taxon>Chromadorea</taxon>
        <taxon>Rhabditida</taxon>
        <taxon>Rhabditina</taxon>
        <taxon>Rhabditomorpha</taxon>
        <taxon>Rhabditoidea</taxon>
        <taxon>Rhabditidae</taxon>
        <taxon>Peloderinae</taxon>
        <taxon>Caenorhabditis</taxon>
    </lineage>
</organism>
<accession>A0AAE9D3S6</accession>
<proteinExistence type="predicted"/>
<dbReference type="OMA" id="KVRNICE"/>
<dbReference type="AlphaFoldDB" id="A0AAE9D3S6"/>
<evidence type="ECO:0000313" key="2">
    <source>
        <dbReference type="EMBL" id="ULT91338.1"/>
    </source>
</evidence>
<evidence type="ECO:0000313" key="3">
    <source>
        <dbReference type="EMBL" id="UMM37089.1"/>
    </source>
</evidence>
<reference evidence="2 4" key="1">
    <citation type="submission" date="2022-02" db="EMBL/GenBank/DDBJ databases">
        <title>Chromosome-level reference genomes for two strains of Caenorhabditis briggsae: an improved platform for comparative genomics.</title>
        <authorList>
            <person name="Stevens L."/>
            <person name="Andersen E.C."/>
        </authorList>
    </citation>
    <scope>NUCLEOTIDE SEQUENCE [LARGE SCALE GENOMIC DNA]</scope>
    <source>
        <strain evidence="2">QX1410_ONT</strain>
        <tissue evidence="2">Whole-organism</tissue>
    </source>
</reference>
<reference evidence="3 5" key="2">
    <citation type="submission" date="2022-04" db="EMBL/GenBank/DDBJ databases">
        <title>Chromosome-level reference genomes for two strains of Caenorhabditis briggsae: an improved platform for comparative genomics.</title>
        <authorList>
            <person name="Stevens L."/>
            <person name="Andersen E."/>
        </authorList>
    </citation>
    <scope>NUCLEOTIDE SEQUENCE [LARGE SCALE GENOMIC DNA]</scope>
    <source>
        <strain evidence="3">VX34</strain>
        <tissue evidence="3">Whole-organism</tissue>
    </source>
</reference>
<evidence type="ECO:0000313" key="5">
    <source>
        <dbReference type="Proteomes" id="UP000829354"/>
    </source>
</evidence>
<keyword evidence="5" id="KW-1185">Reference proteome</keyword>
<evidence type="ECO:0000313" key="4">
    <source>
        <dbReference type="Proteomes" id="UP000827892"/>
    </source>
</evidence>
<keyword evidence="1" id="KW-0472">Membrane</keyword>
<dbReference type="Proteomes" id="UP000829354">
    <property type="component" value="Chromosome V"/>
</dbReference>
<dbReference type="EMBL" id="CP090895">
    <property type="protein sequence ID" value="ULT91338.1"/>
    <property type="molecule type" value="Genomic_DNA"/>
</dbReference>
<keyword evidence="1" id="KW-0812">Transmembrane</keyword>
<evidence type="ECO:0000256" key="1">
    <source>
        <dbReference type="SAM" id="Phobius"/>
    </source>
</evidence>
<keyword evidence="1" id="KW-1133">Transmembrane helix</keyword>
<sequence>MNYLIIELAHLILVFILPIYTIIACSCNTRARQQAHLENRQALRERQRQAVLSGKSVRSVIETEIESETTQCPTWACVGRLAPRLKSQNETTYKRIDQIDQNEKEKPPFQVIVDSTSSKTMKSVKTNGGSVKYSDIVSNDFDVSANSSRSYVSSMA</sequence>
<feature type="transmembrane region" description="Helical" evidence="1">
    <location>
        <begin position="6"/>
        <end position="27"/>
    </location>
</feature>
<gene>
    <name evidence="2" type="ORF">L3Y34_009138</name>
    <name evidence="3" type="ORF">L5515_008969</name>
</gene>
<protein>
    <submittedName>
        <fullName evidence="2">Uncharacterized protein</fullName>
    </submittedName>
</protein>